<proteinExistence type="predicted"/>
<dbReference type="PANTHER" id="PTHR21721">
    <property type="entry name" value="GH09876P-RELATED"/>
    <property type="match status" value="1"/>
</dbReference>
<dbReference type="Pfam" id="PF05444">
    <property type="entry name" value="DUF753"/>
    <property type="match status" value="14"/>
</dbReference>
<dbReference type="VEuPathDB" id="VectorBase:AALB010704"/>
<feature type="domain" description="DUF753" evidence="1">
    <location>
        <begin position="43"/>
        <end position="115"/>
    </location>
</feature>
<sequence>MHYLGPRSTLTSEQQQLCTGSNEGACITCNEDGCNSHTLLKSIQCKKSIDPLCRDPSLSNELSPKYCSRFHQGALCYSRILDEDVERGCTSDPGLTEAVCGGNKYCLTCATNGCNKETEDFLRDVARCLRCRSSKGENINCEEAYGKAEECDQQEDECFTRVEGETIERNCLATLPEEDQRKCLDPEDNTCLACHGHDCNRIRWRKCYTCSKLQDPRCVAPESQPSLPVLFCDRYRYEDVCYAKIVDENDLVRGCGSDLAEDGDICEDDSRCMKCDMNGCNSIAESALLTRSRCLSCLSGIDGEECEQGTLEPVICDANNGCYTRVDDGVLERGCLSELDEISEQLCLDETDSSCIVCEEASCNTVSWLKCIKCKKSVDPLCTNPLETSLEDLSSFCSKYGSEGSCYSRATEFDLERGCSLELPNPELVCDNTIGCATCLQANCNDQPEDSLREGVRCVQCSSSDTDCNGEQLPSPNRCPSSNQHCFTRIDDGTLVRGCLSSLSQELQRNCEDENNPSCIVCTEDGCNTQKWPRCYRCTSASDISCDTSLNTEHLNFCDAYNENVYCHSWIQDGEVSRDCTIDKETVCADNNRCLVCEEEGCNSQSRELLDTVQTCYHCSSSTDQCDSLEGTGTECRQRIDRCYTRVSNGVLTRGCLSDMDSEAECLDVPAGQCIVCDGNDCNQQSWNTCCDDPWKCVSCLGSGCNEGSSESYFAPAYCIQCRSDIHRECLNGTMESVKCGKPADLCFYHRLTSRIIERGCFSDLSPVLQATCSSTSSHSCLTCTGLNCNGVQWSRCYQCSSYLADRCDLLQNDEAHLKFCLNAADHCFEERDGEESKGTQFGNGMPGENSNHHSLVRRGCGESYCEHKKTCVECVGDGCNGNAGSTLLPSRCSVSMEATLLCIVIILENNGILERGCVSQLAESFKSKCFDPNDRSCVVCSWNSCNRAQWRQCTQCTSTEHGAHCSREASQVKASFCKHLQRYDRCYAKDVEGVVTRGCVSDFGPSEDVCYGLAETECFTCASDNCNDRPLNGVPHDRFYCHSCVSSSFPNCVWSPHTSTTKDCGPGDRACATVILPDGHTYRGCSQDRECTEAGPAGCLRCDIFSGCNIDRYPADRLRCNICQTAASASCATLPYARQFEKACVRFIADDQCVTVYDGYNVSSRDCLSALGERERAKCDGAGTVECAACPSWNCNTDRVRIDDRCLQCKSNMTSCSTGMVAPTPCAKPSAGKCFSRVDPDDGLLVRGCWISLSSKQQVECTNDRKNCSACLGDGCNRQWLPQNTLSCVQCESKDSLLCAQLQRNDSEVRLCKRHVAGDRCYMRSSSTDGTLQRGCVSDLPEERCAPADACVLCTGDNCNRDVFPVNRHSCYQCDGMQEARCEAYQEVYNRERALLCRLHQENDGCYTRVFRGAVVRGCLSDLKPDAFCRESKDCWMCYGRNCNYLSETELRSSGAAHIELGLTVATMMIPEKSPQLSTNEAPGYGVVQL</sequence>
<feature type="domain" description="DUF753" evidence="1">
    <location>
        <begin position="127"/>
        <end position="200"/>
    </location>
</feature>
<reference evidence="2" key="2">
    <citation type="submission" date="2022-08" db="UniProtKB">
        <authorList>
            <consortium name="EnsemblMetazoa"/>
        </authorList>
    </citation>
    <scope>IDENTIFICATION</scope>
    <source>
        <strain evidence="2">STECLA/ALBI9_A</strain>
    </source>
</reference>
<feature type="domain" description="DUF753" evidence="1">
    <location>
        <begin position="871"/>
        <end position="947"/>
    </location>
</feature>
<feature type="domain" description="DUF753" evidence="1">
    <location>
        <begin position="953"/>
        <end position="1028"/>
    </location>
</feature>
<feature type="domain" description="DUF753" evidence="1">
    <location>
        <begin position="1371"/>
        <end position="1445"/>
    </location>
</feature>
<dbReference type="VEuPathDB" id="VectorBase:AALB20_037706"/>
<feature type="domain" description="DUF753" evidence="1">
    <location>
        <begin position="206"/>
        <end position="281"/>
    </location>
</feature>
<protein>
    <recommendedName>
        <fullName evidence="1">DUF753 domain-containing protein</fullName>
    </recommendedName>
</protein>
<reference evidence="2 3" key="1">
    <citation type="journal article" date="2017" name="G3 (Bethesda)">
        <title>The Physical Genome Mapping of Anopheles albimanus Corrected Scaffold Misassemblies and Identified Interarm Rearrangements in Genus Anopheles.</title>
        <authorList>
            <person name="Artemov G.N."/>
            <person name="Peery A.N."/>
            <person name="Jiang X."/>
            <person name="Tu Z."/>
            <person name="Stegniy V.N."/>
            <person name="Sharakhova M.V."/>
            <person name="Sharakhov I.V."/>
        </authorList>
    </citation>
    <scope>NUCLEOTIDE SEQUENCE [LARGE SCALE GENOMIC DNA]</scope>
    <source>
        <strain evidence="2 3">ALBI9_A</strain>
    </source>
</reference>
<dbReference type="Proteomes" id="UP000069272">
    <property type="component" value="Chromosome 3R"/>
</dbReference>
<dbReference type="VEuPathDB" id="VectorBase:AALB20_035426"/>
<feature type="domain" description="DUF753" evidence="1">
    <location>
        <begin position="719"/>
        <end position="790"/>
    </location>
</feature>
<feature type="domain" description="DUF753" evidence="1">
    <location>
        <begin position="1287"/>
        <end position="1361"/>
    </location>
</feature>
<evidence type="ECO:0000259" key="1">
    <source>
        <dbReference type="Pfam" id="PF05444"/>
    </source>
</evidence>
<feature type="domain" description="DUF753" evidence="1">
    <location>
        <begin position="1120"/>
        <end position="1197"/>
    </location>
</feature>
<name>A0A182FVW9_ANOAL</name>
<feature type="domain" description="DUF753" evidence="1">
    <location>
        <begin position="1042"/>
        <end position="1110"/>
    </location>
</feature>
<evidence type="ECO:0000313" key="2">
    <source>
        <dbReference type="EnsemblMetazoa" id="AALB010704-PA"/>
    </source>
</evidence>
<dbReference type="InterPro" id="IPR008472">
    <property type="entry name" value="DUF753"/>
</dbReference>
<organism evidence="2 3">
    <name type="scientific">Anopheles albimanus</name>
    <name type="common">New world malaria mosquito</name>
    <dbReference type="NCBI Taxonomy" id="7167"/>
    <lineage>
        <taxon>Eukaryota</taxon>
        <taxon>Metazoa</taxon>
        <taxon>Ecdysozoa</taxon>
        <taxon>Arthropoda</taxon>
        <taxon>Hexapoda</taxon>
        <taxon>Insecta</taxon>
        <taxon>Pterygota</taxon>
        <taxon>Neoptera</taxon>
        <taxon>Endopterygota</taxon>
        <taxon>Diptera</taxon>
        <taxon>Nematocera</taxon>
        <taxon>Culicoidea</taxon>
        <taxon>Culicidae</taxon>
        <taxon>Anophelinae</taxon>
        <taxon>Anopheles</taxon>
    </lineage>
</organism>
<feature type="domain" description="DUF753" evidence="1">
    <location>
        <begin position="614"/>
        <end position="683"/>
    </location>
</feature>
<feature type="domain" description="DUF753" evidence="1">
    <location>
        <begin position="457"/>
        <end position="528"/>
    </location>
</feature>
<feature type="domain" description="DUF753" evidence="1">
    <location>
        <begin position="293"/>
        <end position="364"/>
    </location>
</feature>
<dbReference type="PANTHER" id="PTHR21721:SF25">
    <property type="entry name" value="LP18071P"/>
    <property type="match status" value="1"/>
</dbReference>
<keyword evidence="3" id="KW-1185">Reference proteome</keyword>
<dbReference type="EnsemblMetazoa" id="AALB010704-RA">
    <property type="protein sequence ID" value="AALB010704-PA"/>
    <property type="gene ID" value="AALB010704"/>
</dbReference>
<feature type="domain" description="DUF753" evidence="1">
    <location>
        <begin position="1206"/>
        <end position="1278"/>
    </location>
</feature>
<accession>A0A182FVW9</accession>
<evidence type="ECO:0000313" key="3">
    <source>
        <dbReference type="Proteomes" id="UP000069272"/>
    </source>
</evidence>